<dbReference type="Gene3D" id="1.20.58.310">
    <property type="entry name" value="Polyphosphate kinase N-terminal domain"/>
    <property type="match status" value="1"/>
</dbReference>
<dbReference type="FunFam" id="3.30.870.10:FF:000001">
    <property type="entry name" value="Polyphosphate kinase"/>
    <property type="match status" value="1"/>
</dbReference>
<dbReference type="Gene3D" id="3.30.1840.10">
    <property type="entry name" value="Polyphosphate kinase middle domain"/>
    <property type="match status" value="1"/>
</dbReference>
<evidence type="ECO:0000256" key="8">
    <source>
        <dbReference type="HAMAP-Rule" id="MF_00347"/>
    </source>
</evidence>
<evidence type="ECO:0000313" key="15">
    <source>
        <dbReference type="EMBL" id="MBN8661921.1"/>
    </source>
</evidence>
<feature type="compositionally biased region" description="Basic and acidic residues" evidence="10">
    <location>
        <begin position="26"/>
        <end position="39"/>
    </location>
</feature>
<dbReference type="PANTHER" id="PTHR30218">
    <property type="entry name" value="POLYPHOSPHATE KINASE"/>
    <property type="match status" value="1"/>
</dbReference>
<keyword evidence="3 8" id="KW-0479">Metal-binding</keyword>
<dbReference type="GO" id="GO:0006799">
    <property type="term" value="P:polyphosphate biosynthetic process"/>
    <property type="evidence" value="ECO:0007669"/>
    <property type="project" value="UniProtKB-UniRule"/>
</dbReference>
<dbReference type="HAMAP" id="MF_00347">
    <property type="entry name" value="Polyphosphate_kinase"/>
    <property type="match status" value="1"/>
</dbReference>
<dbReference type="GO" id="GO:0005524">
    <property type="term" value="F:ATP binding"/>
    <property type="evidence" value="ECO:0007669"/>
    <property type="project" value="UniProtKB-KW"/>
</dbReference>
<name>A0A8J7P9T6_9BACT</name>
<comment type="PTM">
    <text evidence="8 9">An intermediate of this reaction is the autophosphorylated ppk in which a phosphate is covalently linked to a histidine residue through a N-P bond.</text>
</comment>
<feature type="region of interest" description="Disordered" evidence="10">
    <location>
        <begin position="1"/>
        <end position="51"/>
    </location>
</feature>
<feature type="binding site" evidence="8">
    <location>
        <position position="523"/>
    </location>
    <ligand>
        <name>Mg(2+)</name>
        <dbReference type="ChEBI" id="CHEBI:18420"/>
    </ligand>
</feature>
<dbReference type="CDD" id="cd09168">
    <property type="entry name" value="PLDc_PaPPK1_C2_like"/>
    <property type="match status" value="1"/>
</dbReference>
<dbReference type="SUPFAM" id="SSF140356">
    <property type="entry name" value="PPK N-terminal domain-like"/>
    <property type="match status" value="1"/>
</dbReference>
<evidence type="ECO:0000313" key="16">
    <source>
        <dbReference type="Proteomes" id="UP000664277"/>
    </source>
</evidence>
<organism evidence="15 16">
    <name type="scientific">Candidatus Obscuribacter phosphatis</name>
    <dbReference type="NCBI Taxonomy" id="1906157"/>
    <lineage>
        <taxon>Bacteria</taxon>
        <taxon>Bacillati</taxon>
        <taxon>Candidatus Melainabacteria</taxon>
        <taxon>Candidatus Obscuribacterales</taxon>
        <taxon>Candidatus Obscuribacteraceae</taxon>
        <taxon>Candidatus Obscuribacter</taxon>
    </lineage>
</organism>
<evidence type="ECO:0000256" key="4">
    <source>
        <dbReference type="ARBA" id="ARBA00022741"/>
    </source>
</evidence>
<proteinExistence type="inferred from homology"/>
<dbReference type="EC" id="2.7.4.1" evidence="8 9"/>
<dbReference type="EMBL" id="JAFLCK010000027">
    <property type="protein sequence ID" value="MBN8661921.1"/>
    <property type="molecule type" value="Genomic_DNA"/>
</dbReference>
<dbReference type="InterPro" id="IPR025198">
    <property type="entry name" value="PPK_N_dom"/>
</dbReference>
<keyword evidence="6 8" id="KW-0067">ATP-binding</keyword>
<dbReference type="CDD" id="cd09165">
    <property type="entry name" value="PLDc_PaPPK1_C1_like"/>
    <property type="match status" value="1"/>
</dbReference>
<feature type="binding site" evidence="8">
    <location>
        <position position="183"/>
    </location>
    <ligand>
        <name>ATP</name>
        <dbReference type="ChEBI" id="CHEBI:30616"/>
    </ligand>
</feature>
<dbReference type="Pfam" id="PF13090">
    <property type="entry name" value="PP_kinase_C"/>
    <property type="match status" value="1"/>
</dbReference>
<keyword evidence="5 8" id="KW-0418">Kinase</keyword>
<dbReference type="InterPro" id="IPR025200">
    <property type="entry name" value="PPK_C_dom2"/>
</dbReference>
<feature type="domain" description="Polyphosphate kinase N-terminal" evidence="12">
    <location>
        <begin position="145"/>
        <end position="250"/>
    </location>
</feature>
<dbReference type="InterPro" id="IPR003414">
    <property type="entry name" value="PP_kinase"/>
</dbReference>
<feature type="domain" description="Polyphosphate kinase middle" evidence="11">
    <location>
        <begin position="259"/>
        <end position="445"/>
    </location>
</feature>
<dbReference type="GO" id="GO:0009358">
    <property type="term" value="C:polyphosphate kinase complex"/>
    <property type="evidence" value="ECO:0007669"/>
    <property type="project" value="InterPro"/>
</dbReference>
<feature type="binding site" evidence="8">
    <location>
        <position position="616"/>
    </location>
    <ligand>
        <name>ATP</name>
        <dbReference type="ChEBI" id="CHEBI:30616"/>
    </ligand>
</feature>
<evidence type="ECO:0000256" key="5">
    <source>
        <dbReference type="ARBA" id="ARBA00022777"/>
    </source>
</evidence>
<dbReference type="InterPro" id="IPR041108">
    <property type="entry name" value="PP_kinase_C_1"/>
</dbReference>
<comment type="caution">
    <text evidence="15">The sequence shown here is derived from an EMBL/GenBank/DDBJ whole genome shotgun (WGS) entry which is preliminary data.</text>
</comment>
<dbReference type="Proteomes" id="UP000664277">
    <property type="component" value="Unassembled WGS sequence"/>
</dbReference>
<comment type="function">
    <text evidence="8 9">Catalyzes the reversible transfer of the terminal phosphate of ATP to form a long-chain polyphosphate (polyP).</text>
</comment>
<sequence>MQPDPSNSRKTTEIKRSEALDALVSSHHETNGDNQKSEPAEGQSRMQNRQAQPGDFAAIAESGQASDKINTTAAPPGALPEPAIERLAEALNAAVNAGISTMPQNTLPPSSVYSSLIPANQLTEPPHLAVTAPSEPIVLSDSRYYINRELSLLAFQWRVLEEAMDASNPLLERFRYLSIVGSNLDEFFMVRVAGLKRQIESGVFTTGLDGLTPSEQLDAVSSEVTRLLATAHDCLTGNLIPELKNKGINLTSFEELPEEEKELARDYFEKKIFPVLTPLAFDPGHPFPHISNLSLNLAVLIRDHRGEERFARLKIPDSLPQLVPVVKQEPPSQRSSRIQCCPNTFVWLDDLIRANLGSLFPGMTVLESYPFHVTRDAEVEIQEWEAGDLLETTEEGVKQRRFGDVVRLSVHHAMPAHILEILMSNLQIEPYDVYLVEGRISLSSLKFVSGIDRHDLKFPSFVPAIPQPLDPELLENEEDFFAAVSRRDIVLHHPYDSFQPVVNFLNTAARDPNVLAIKATLYRVGKNSPVVEALLKAQENGKQVAVLVELKARFDEESNIEWAKALESQGVHVVYGLLGLKIHSKVALVVRKEGDTIKRYVHLGTGNYNAVTAHLYTDVGLLTADENVASDVSDLFNYLTGYSAKRDYKRLLVAPINLRDRFEYLIKREIEQTRKGEKGRIILKMNALVDERIIQLLYEASQAGVKVDLMVRGICCLRPGIPGVSENIRVISVVGRFLEHSRIYYFRNGGQEEIYCGSADMMPRNLNRRVEVVFPVLDERLARYLKDAVLKTYLVDTAKAREMKADGSYVRLSAHAGEPFSCQQWFLANAASGKVRY</sequence>
<feature type="compositionally biased region" description="Basic and acidic residues" evidence="10">
    <location>
        <begin position="10"/>
        <end position="19"/>
    </location>
</feature>
<feature type="binding site" evidence="8">
    <location>
        <position position="553"/>
    </location>
    <ligand>
        <name>Mg(2+)</name>
        <dbReference type="ChEBI" id="CHEBI:18420"/>
    </ligand>
</feature>
<dbReference type="NCBIfam" id="NF003918">
    <property type="entry name" value="PRK05443.1-2"/>
    <property type="match status" value="1"/>
</dbReference>
<gene>
    <name evidence="15" type="primary">ppk1</name>
    <name evidence="8" type="synonym">ppk</name>
    <name evidence="15" type="ORF">J0M35_16255</name>
</gene>
<protein>
    <recommendedName>
        <fullName evidence="8 9">Polyphosphate kinase</fullName>
        <ecNumber evidence="8 9">2.7.4.1</ecNumber>
    </recommendedName>
    <alternativeName>
        <fullName evidence="8">ATP-polyphosphate phosphotransferase</fullName>
    </alternativeName>
    <alternativeName>
        <fullName evidence="8">Polyphosphoric acid kinase</fullName>
    </alternativeName>
</protein>
<evidence type="ECO:0000256" key="1">
    <source>
        <dbReference type="ARBA" id="ARBA00022553"/>
    </source>
</evidence>
<evidence type="ECO:0000256" key="3">
    <source>
        <dbReference type="ARBA" id="ARBA00022723"/>
    </source>
</evidence>
<comment type="cofactor">
    <cofactor evidence="8">
        <name>Mg(2+)</name>
        <dbReference type="ChEBI" id="CHEBI:18420"/>
    </cofactor>
</comment>
<dbReference type="GO" id="GO:0008976">
    <property type="term" value="F:polyphosphate kinase activity"/>
    <property type="evidence" value="ECO:0007669"/>
    <property type="project" value="UniProtKB-UniRule"/>
</dbReference>
<dbReference type="InterPro" id="IPR024953">
    <property type="entry name" value="PP_kinase_middle"/>
</dbReference>
<feature type="domain" description="Polyphosphate kinase C-terminal" evidence="13">
    <location>
        <begin position="651"/>
        <end position="823"/>
    </location>
</feature>
<evidence type="ECO:0000256" key="7">
    <source>
        <dbReference type="ARBA" id="ARBA00022842"/>
    </source>
</evidence>
<evidence type="ECO:0000256" key="9">
    <source>
        <dbReference type="RuleBase" id="RU003800"/>
    </source>
</evidence>
<keyword evidence="1 8" id="KW-0597">Phosphoprotein</keyword>
<feature type="binding site" evidence="8">
    <location>
        <position position="740"/>
    </location>
    <ligand>
        <name>ATP</name>
        <dbReference type="ChEBI" id="CHEBI:30616"/>
    </ligand>
</feature>
<dbReference type="AlphaFoldDB" id="A0A8J7P9T6"/>
<dbReference type="InterPro" id="IPR036832">
    <property type="entry name" value="PPK_N_dom_sf"/>
</dbReference>
<reference evidence="15" key="1">
    <citation type="submission" date="2021-02" db="EMBL/GenBank/DDBJ databases">
        <title>Genome-Resolved Metagenomics of a Microbial Community Performing Photosynthetic Biological Nutrient Removal.</title>
        <authorList>
            <person name="Mcdaniel E.A."/>
        </authorList>
    </citation>
    <scope>NUCLEOTIDE SEQUENCE</scope>
    <source>
        <strain evidence="15">UWPOB_OBS1</strain>
    </source>
</reference>
<feature type="binding site" evidence="8">
    <location>
        <position position="712"/>
    </location>
    <ligand>
        <name>ATP</name>
        <dbReference type="ChEBI" id="CHEBI:30616"/>
    </ligand>
</feature>
<dbReference type="NCBIfam" id="NF003917">
    <property type="entry name" value="PRK05443.1-1"/>
    <property type="match status" value="1"/>
</dbReference>
<dbReference type="PANTHER" id="PTHR30218:SF0">
    <property type="entry name" value="POLYPHOSPHATE KINASE"/>
    <property type="match status" value="1"/>
</dbReference>
<evidence type="ECO:0000259" key="12">
    <source>
        <dbReference type="Pfam" id="PF13089"/>
    </source>
</evidence>
<keyword evidence="7 8" id="KW-0460">Magnesium</keyword>
<dbReference type="Gene3D" id="3.30.870.10">
    <property type="entry name" value="Endonuclease Chain A"/>
    <property type="match status" value="2"/>
</dbReference>
<dbReference type="NCBIfam" id="TIGR03705">
    <property type="entry name" value="poly_P_kin"/>
    <property type="match status" value="1"/>
</dbReference>
<dbReference type="Pfam" id="PF17941">
    <property type="entry name" value="PP_kinase_C_1"/>
    <property type="match status" value="1"/>
</dbReference>
<dbReference type="Pfam" id="PF02503">
    <property type="entry name" value="PP_kinase"/>
    <property type="match status" value="1"/>
</dbReference>
<dbReference type="InterPro" id="IPR036830">
    <property type="entry name" value="PP_kinase_middle_dom_sf"/>
</dbReference>
<accession>A0A8J7P9T6</accession>
<evidence type="ECO:0000256" key="2">
    <source>
        <dbReference type="ARBA" id="ARBA00022679"/>
    </source>
</evidence>
<evidence type="ECO:0000259" key="11">
    <source>
        <dbReference type="Pfam" id="PF02503"/>
    </source>
</evidence>
<comment type="catalytic activity">
    <reaction evidence="8 9">
        <text>[phosphate](n) + ATP = [phosphate](n+1) + ADP</text>
        <dbReference type="Rhea" id="RHEA:19573"/>
        <dbReference type="Rhea" id="RHEA-COMP:9859"/>
        <dbReference type="Rhea" id="RHEA-COMP:14280"/>
        <dbReference type="ChEBI" id="CHEBI:16838"/>
        <dbReference type="ChEBI" id="CHEBI:30616"/>
        <dbReference type="ChEBI" id="CHEBI:456216"/>
        <dbReference type="EC" id="2.7.4.1"/>
    </reaction>
</comment>
<evidence type="ECO:0000259" key="13">
    <source>
        <dbReference type="Pfam" id="PF13090"/>
    </source>
</evidence>
<dbReference type="SUPFAM" id="SSF143724">
    <property type="entry name" value="PHP14-like"/>
    <property type="match status" value="1"/>
</dbReference>
<dbReference type="GO" id="GO:0046872">
    <property type="term" value="F:metal ion binding"/>
    <property type="evidence" value="ECO:0007669"/>
    <property type="project" value="UniProtKB-KW"/>
</dbReference>
<dbReference type="Pfam" id="PF13089">
    <property type="entry name" value="PP_kinase_N"/>
    <property type="match status" value="1"/>
</dbReference>
<keyword evidence="2 8" id="KW-0808">Transferase</keyword>
<dbReference type="NCBIfam" id="NF003921">
    <property type="entry name" value="PRK05443.2-2"/>
    <property type="match status" value="1"/>
</dbReference>
<evidence type="ECO:0000256" key="6">
    <source>
        <dbReference type="ARBA" id="ARBA00022840"/>
    </source>
</evidence>
<feature type="domain" description="Polyphosphate kinase C-terminal" evidence="14">
    <location>
        <begin position="480"/>
        <end position="644"/>
    </location>
</feature>
<evidence type="ECO:0000256" key="10">
    <source>
        <dbReference type="SAM" id="MobiDB-lite"/>
    </source>
</evidence>
<feature type="active site" description="Phosphohistidine intermediate" evidence="8">
    <location>
        <position position="583"/>
    </location>
</feature>
<comment type="similarity">
    <text evidence="8 9">Belongs to the polyphosphate kinase 1 (PPK1) family.</text>
</comment>
<evidence type="ECO:0000259" key="14">
    <source>
        <dbReference type="Pfam" id="PF17941"/>
    </source>
</evidence>
<dbReference type="SUPFAM" id="SSF56024">
    <property type="entry name" value="Phospholipase D/nuclease"/>
    <property type="match status" value="2"/>
</dbReference>
<keyword evidence="4 8" id="KW-0547">Nucleotide-binding</keyword>